<dbReference type="Proteomes" id="UP000282582">
    <property type="component" value="Unassembled WGS sequence"/>
</dbReference>
<comment type="similarity">
    <text evidence="2">Belongs to the UQCRB/QCR7 family.</text>
</comment>
<evidence type="ECO:0000256" key="5">
    <source>
        <dbReference type="ARBA" id="ARBA00022792"/>
    </source>
</evidence>
<accession>A0A3M6YQ37</accession>
<reference evidence="11 12" key="1">
    <citation type="journal article" date="2018" name="BMC Genomics">
        <title>Genomic evidence for intraspecific hybridization in a clonal and extremely halotolerant yeast.</title>
        <authorList>
            <person name="Gostincar C."/>
            <person name="Stajich J.E."/>
            <person name="Zupancic J."/>
            <person name="Zalar P."/>
            <person name="Gunde-Cimerman N."/>
        </authorList>
    </citation>
    <scope>NUCLEOTIDE SEQUENCE [LARGE SCALE GENOMIC DNA]</scope>
    <source>
        <strain evidence="11 12">EXF-6654</strain>
    </source>
</reference>
<dbReference type="InterPro" id="IPR036544">
    <property type="entry name" value="QCR7_sf"/>
</dbReference>
<evidence type="ECO:0000256" key="3">
    <source>
        <dbReference type="ARBA" id="ARBA00022448"/>
    </source>
</evidence>
<protein>
    <recommendedName>
        <fullName evidence="9">Complex III subunit 7</fullName>
    </recommendedName>
</protein>
<name>A0A3M6YQ37_HORWE</name>
<evidence type="ECO:0000256" key="2">
    <source>
        <dbReference type="ARBA" id="ARBA00008554"/>
    </source>
</evidence>
<dbReference type="GO" id="GO:0006122">
    <property type="term" value="P:mitochondrial electron transport, ubiquinol to cytochrome c"/>
    <property type="evidence" value="ECO:0007669"/>
    <property type="project" value="InterPro"/>
</dbReference>
<dbReference type="Gene3D" id="1.10.1090.10">
    <property type="entry name" value="Cytochrome b-c1 complex subunit 7"/>
    <property type="match status" value="1"/>
</dbReference>
<evidence type="ECO:0000313" key="12">
    <source>
        <dbReference type="Proteomes" id="UP000282582"/>
    </source>
</evidence>
<evidence type="ECO:0000256" key="4">
    <source>
        <dbReference type="ARBA" id="ARBA00022660"/>
    </source>
</evidence>
<sequence>MSYPSLAPYIMKRPWLMRWMRPLSEWYFDNAGYRKLGLRADDLIPEEDEIVQQALKRLSPKEAYDRVFRMRRAFQLLPKAEWTKTNDVSISAGAEPFMSPLLVKREITAEQTEREDLESMIINKRKAAPKGSSPNIESKH</sequence>
<evidence type="ECO:0000313" key="11">
    <source>
        <dbReference type="EMBL" id="RMY05160.1"/>
    </source>
</evidence>
<gene>
    <name evidence="11" type="ORF">D0868_06559</name>
</gene>
<dbReference type="EMBL" id="QWIK01000499">
    <property type="protein sequence ID" value="RMY05160.1"/>
    <property type="molecule type" value="Genomic_DNA"/>
</dbReference>
<keyword evidence="6" id="KW-0249">Electron transport</keyword>
<feature type="region of interest" description="Disordered" evidence="10">
    <location>
        <begin position="114"/>
        <end position="140"/>
    </location>
</feature>
<keyword evidence="4" id="KW-0679">Respiratory chain</keyword>
<keyword evidence="8" id="KW-0472">Membrane</keyword>
<evidence type="ECO:0000256" key="7">
    <source>
        <dbReference type="ARBA" id="ARBA00023128"/>
    </source>
</evidence>
<dbReference type="GO" id="GO:0005743">
    <property type="term" value="C:mitochondrial inner membrane"/>
    <property type="evidence" value="ECO:0007669"/>
    <property type="project" value="UniProtKB-SubCell"/>
</dbReference>
<comment type="caution">
    <text evidence="11">The sequence shown here is derived from an EMBL/GenBank/DDBJ whole genome shotgun (WGS) entry which is preliminary data.</text>
</comment>
<evidence type="ECO:0000256" key="9">
    <source>
        <dbReference type="ARBA" id="ARBA00031684"/>
    </source>
</evidence>
<dbReference type="Pfam" id="PF02271">
    <property type="entry name" value="UCR_14kD"/>
    <property type="match status" value="1"/>
</dbReference>
<keyword evidence="7" id="KW-0496">Mitochondrion</keyword>
<evidence type="ECO:0000256" key="6">
    <source>
        <dbReference type="ARBA" id="ARBA00022982"/>
    </source>
</evidence>
<keyword evidence="5" id="KW-0999">Mitochondrion inner membrane</keyword>
<evidence type="ECO:0000256" key="1">
    <source>
        <dbReference type="ARBA" id="ARBA00004443"/>
    </source>
</evidence>
<dbReference type="PANTHER" id="PTHR12022">
    <property type="entry name" value="UBIQUINOL-CYTOCHROME C REDUCTASE COMPLEX 14 KD PROTEIN"/>
    <property type="match status" value="1"/>
</dbReference>
<dbReference type="SUPFAM" id="SSF81524">
    <property type="entry name" value="14 kDa protein of cytochrome bc1 complex (Ubiquinol-cytochrome c reductase)"/>
    <property type="match status" value="1"/>
</dbReference>
<dbReference type="VEuPathDB" id="FungiDB:BTJ68_04681"/>
<organism evidence="11 12">
    <name type="scientific">Hortaea werneckii</name>
    <name type="common">Black yeast</name>
    <name type="synonym">Cladosporium werneckii</name>
    <dbReference type="NCBI Taxonomy" id="91943"/>
    <lineage>
        <taxon>Eukaryota</taxon>
        <taxon>Fungi</taxon>
        <taxon>Dikarya</taxon>
        <taxon>Ascomycota</taxon>
        <taxon>Pezizomycotina</taxon>
        <taxon>Dothideomycetes</taxon>
        <taxon>Dothideomycetidae</taxon>
        <taxon>Mycosphaerellales</taxon>
        <taxon>Teratosphaeriaceae</taxon>
        <taxon>Hortaea</taxon>
    </lineage>
</organism>
<dbReference type="PANTHER" id="PTHR12022:SF0">
    <property type="entry name" value="CYTOCHROME B-C1 COMPLEX SUBUNIT 7"/>
    <property type="match status" value="1"/>
</dbReference>
<proteinExistence type="inferred from homology"/>
<evidence type="ECO:0000256" key="8">
    <source>
        <dbReference type="ARBA" id="ARBA00023136"/>
    </source>
</evidence>
<evidence type="ECO:0000256" key="10">
    <source>
        <dbReference type="SAM" id="MobiDB-lite"/>
    </source>
</evidence>
<comment type="subcellular location">
    <subcellularLocation>
        <location evidence="1">Mitochondrion inner membrane</location>
        <topology evidence="1">Peripheral membrane protein</topology>
        <orientation evidence="1">Matrix side</orientation>
    </subcellularLocation>
</comment>
<dbReference type="GO" id="GO:0045275">
    <property type="term" value="C:respiratory chain complex III"/>
    <property type="evidence" value="ECO:0007669"/>
    <property type="project" value="InterPro"/>
</dbReference>
<dbReference type="AlphaFoldDB" id="A0A3M6YQ37"/>
<dbReference type="InterPro" id="IPR003197">
    <property type="entry name" value="QCR7"/>
</dbReference>
<keyword evidence="3" id="KW-0813">Transport</keyword>